<gene>
    <name evidence="6" type="ORF">THAOC_24601</name>
</gene>
<dbReference type="GO" id="GO:0003729">
    <property type="term" value="F:mRNA binding"/>
    <property type="evidence" value="ECO:0007669"/>
    <property type="project" value="TreeGrafter"/>
</dbReference>
<feature type="region of interest" description="Disordered" evidence="4">
    <location>
        <begin position="255"/>
        <end position="281"/>
    </location>
</feature>
<dbReference type="EMBL" id="AGNL01033541">
    <property type="protein sequence ID" value="EJK55646.1"/>
    <property type="molecule type" value="Genomic_DNA"/>
</dbReference>
<proteinExistence type="predicted"/>
<keyword evidence="2 3" id="KW-0694">RNA-binding</keyword>
<evidence type="ECO:0000256" key="3">
    <source>
        <dbReference type="PROSITE-ProRule" id="PRU00176"/>
    </source>
</evidence>
<evidence type="ECO:0000256" key="4">
    <source>
        <dbReference type="SAM" id="MobiDB-lite"/>
    </source>
</evidence>
<dbReference type="Gene3D" id="3.30.70.330">
    <property type="match status" value="1"/>
</dbReference>
<dbReference type="AlphaFoldDB" id="K0S3X2"/>
<comment type="caution">
    <text evidence="6">The sequence shown here is derived from an EMBL/GenBank/DDBJ whole genome shotgun (WGS) entry which is preliminary data.</text>
</comment>
<sequence length="344" mass="37940">MTATRTSSMSPTPSASTTTEVWQIPGIEELVRPSLRQNHDSSKSRLLVGISDDDDGTQQGSSTAGYSDSSSSSSDRSQGSDCATSDDGTDLGDYPPYGHHHPQAHAAVVPGDYAYHYRRRQQLSHQPQQPAALVVDPCHNHQLGTRSVHVPRTTPNHAKVFVGGLPNEVRNLKQYFEGHGEVVDHIVMIDRASKRSRGFGFVTFAREEDAKRLLTSVPGEVGHITIMNKQCELKKCEPEVEREEAIKIRREKQLLARHRAQHHPHGSRGGGRKSRQYAQVVQAAQQQQPAQYIALPAAGLYQIGAAVPQPQLGYVSPSGHHVQYQAQFVQVFAQPQQMPPQGHR</sequence>
<dbReference type="GO" id="GO:0006417">
    <property type="term" value="P:regulation of translation"/>
    <property type="evidence" value="ECO:0007669"/>
    <property type="project" value="TreeGrafter"/>
</dbReference>
<keyword evidence="7" id="KW-1185">Reference proteome</keyword>
<keyword evidence="1" id="KW-0677">Repeat</keyword>
<dbReference type="SUPFAM" id="SSF54928">
    <property type="entry name" value="RNA-binding domain, RBD"/>
    <property type="match status" value="1"/>
</dbReference>
<dbReference type="PROSITE" id="PS50102">
    <property type="entry name" value="RRM"/>
    <property type="match status" value="1"/>
</dbReference>
<feature type="region of interest" description="Disordered" evidence="4">
    <location>
        <begin position="1"/>
        <end position="104"/>
    </location>
</feature>
<dbReference type="Pfam" id="PF00076">
    <property type="entry name" value="RRM_1"/>
    <property type="match status" value="1"/>
</dbReference>
<evidence type="ECO:0000313" key="6">
    <source>
        <dbReference type="EMBL" id="EJK55646.1"/>
    </source>
</evidence>
<dbReference type="SMART" id="SM00360">
    <property type="entry name" value="RRM"/>
    <property type="match status" value="1"/>
</dbReference>
<dbReference type="eggNOG" id="KOG0118">
    <property type="taxonomic scope" value="Eukaryota"/>
</dbReference>
<evidence type="ECO:0000256" key="1">
    <source>
        <dbReference type="ARBA" id="ARBA00022737"/>
    </source>
</evidence>
<feature type="compositionally biased region" description="Low complexity" evidence="4">
    <location>
        <begin position="1"/>
        <end position="19"/>
    </location>
</feature>
<dbReference type="PANTHER" id="PTHR48032">
    <property type="entry name" value="RNA-BINDING PROTEIN MUSASHI HOMOLOG RBP6"/>
    <property type="match status" value="1"/>
</dbReference>
<feature type="domain" description="RRM" evidence="5">
    <location>
        <begin position="158"/>
        <end position="238"/>
    </location>
</feature>
<dbReference type="Proteomes" id="UP000266841">
    <property type="component" value="Unassembled WGS sequence"/>
</dbReference>
<dbReference type="PANTHER" id="PTHR48032:SF6">
    <property type="entry name" value="RNA-BINDING (RRM_RBD_RNP MOTIFS) FAMILY PROTEIN"/>
    <property type="match status" value="1"/>
</dbReference>
<reference evidence="6 7" key="1">
    <citation type="journal article" date="2012" name="Genome Biol.">
        <title>Genome and low-iron response of an oceanic diatom adapted to chronic iron limitation.</title>
        <authorList>
            <person name="Lommer M."/>
            <person name="Specht M."/>
            <person name="Roy A.S."/>
            <person name="Kraemer L."/>
            <person name="Andreson R."/>
            <person name="Gutowska M.A."/>
            <person name="Wolf J."/>
            <person name="Bergner S.V."/>
            <person name="Schilhabel M.B."/>
            <person name="Klostermeier U.C."/>
            <person name="Beiko R.G."/>
            <person name="Rosenstiel P."/>
            <person name="Hippler M."/>
            <person name="Laroche J."/>
        </authorList>
    </citation>
    <scope>NUCLEOTIDE SEQUENCE [LARGE SCALE GENOMIC DNA]</scope>
    <source>
        <strain evidence="6 7">CCMP1005</strain>
    </source>
</reference>
<dbReference type="OrthoDB" id="1875751at2759"/>
<organism evidence="6 7">
    <name type="scientific">Thalassiosira oceanica</name>
    <name type="common">Marine diatom</name>
    <dbReference type="NCBI Taxonomy" id="159749"/>
    <lineage>
        <taxon>Eukaryota</taxon>
        <taxon>Sar</taxon>
        <taxon>Stramenopiles</taxon>
        <taxon>Ochrophyta</taxon>
        <taxon>Bacillariophyta</taxon>
        <taxon>Coscinodiscophyceae</taxon>
        <taxon>Thalassiosirophycidae</taxon>
        <taxon>Thalassiosirales</taxon>
        <taxon>Thalassiosiraceae</taxon>
        <taxon>Thalassiosira</taxon>
    </lineage>
</organism>
<dbReference type="InterPro" id="IPR035979">
    <property type="entry name" value="RBD_domain_sf"/>
</dbReference>
<feature type="compositionally biased region" description="Low complexity" evidence="4">
    <location>
        <begin position="57"/>
        <end position="81"/>
    </location>
</feature>
<evidence type="ECO:0000313" key="7">
    <source>
        <dbReference type="Proteomes" id="UP000266841"/>
    </source>
</evidence>
<evidence type="ECO:0000256" key="2">
    <source>
        <dbReference type="ARBA" id="ARBA00022884"/>
    </source>
</evidence>
<evidence type="ECO:0000259" key="5">
    <source>
        <dbReference type="PROSITE" id="PS50102"/>
    </source>
</evidence>
<accession>K0S3X2</accession>
<dbReference type="InterPro" id="IPR012677">
    <property type="entry name" value="Nucleotide-bd_a/b_plait_sf"/>
</dbReference>
<feature type="compositionally biased region" description="Basic residues" evidence="4">
    <location>
        <begin position="255"/>
        <end position="275"/>
    </location>
</feature>
<dbReference type="InterPro" id="IPR000504">
    <property type="entry name" value="RRM_dom"/>
</dbReference>
<name>K0S3X2_THAOC</name>
<protein>
    <recommendedName>
        <fullName evidence="5">RRM domain-containing protein</fullName>
    </recommendedName>
</protein>